<comment type="caution">
    <text evidence="2">The sequence shown here is derived from an EMBL/GenBank/DDBJ whole genome shotgun (WGS) entry which is preliminary data.</text>
</comment>
<evidence type="ECO:0000256" key="1">
    <source>
        <dbReference type="SAM" id="MobiDB-lite"/>
    </source>
</evidence>
<dbReference type="EMBL" id="JBBPBN010000030">
    <property type="protein sequence ID" value="KAK9005826.1"/>
    <property type="molecule type" value="Genomic_DNA"/>
</dbReference>
<protein>
    <submittedName>
        <fullName evidence="2">Uncharacterized protein</fullName>
    </submittedName>
</protein>
<name>A0ABR2QZB1_9ROSI</name>
<sequence>MSQSLTLSGRPPDLGMMAAVTIEMVEGRVGARSDPGSEEHMDLDASKSARHVSSTMTKNAGEISTGAIADSARSLPSLEVPVKLSFRDTVRGLVGSLPQDNIISDMDVNLHENDVIIGQQGTIPEIWLSNRVHKEIDDKLLEPSRVEKLLHQVAPASGGIMATVQQEVVIHAAVVIPQSNIVVVSNLETNEGSNMVVARDKVVPAPTTLQADKHIAV</sequence>
<feature type="region of interest" description="Disordered" evidence="1">
    <location>
        <begin position="30"/>
        <end position="50"/>
    </location>
</feature>
<keyword evidence="3" id="KW-1185">Reference proteome</keyword>
<accession>A0ABR2QZB1</accession>
<proteinExistence type="predicted"/>
<feature type="compositionally biased region" description="Basic and acidic residues" evidence="1">
    <location>
        <begin position="30"/>
        <end position="47"/>
    </location>
</feature>
<dbReference type="Proteomes" id="UP001396334">
    <property type="component" value="Unassembled WGS sequence"/>
</dbReference>
<reference evidence="2 3" key="1">
    <citation type="journal article" date="2024" name="G3 (Bethesda)">
        <title>Genome assembly of Hibiscus sabdariffa L. provides insights into metabolisms of medicinal natural products.</title>
        <authorList>
            <person name="Kim T."/>
        </authorList>
    </citation>
    <scope>NUCLEOTIDE SEQUENCE [LARGE SCALE GENOMIC DNA]</scope>
    <source>
        <strain evidence="2">TK-2024</strain>
        <tissue evidence="2">Old leaves</tissue>
    </source>
</reference>
<organism evidence="2 3">
    <name type="scientific">Hibiscus sabdariffa</name>
    <name type="common">roselle</name>
    <dbReference type="NCBI Taxonomy" id="183260"/>
    <lineage>
        <taxon>Eukaryota</taxon>
        <taxon>Viridiplantae</taxon>
        <taxon>Streptophyta</taxon>
        <taxon>Embryophyta</taxon>
        <taxon>Tracheophyta</taxon>
        <taxon>Spermatophyta</taxon>
        <taxon>Magnoliopsida</taxon>
        <taxon>eudicotyledons</taxon>
        <taxon>Gunneridae</taxon>
        <taxon>Pentapetalae</taxon>
        <taxon>rosids</taxon>
        <taxon>malvids</taxon>
        <taxon>Malvales</taxon>
        <taxon>Malvaceae</taxon>
        <taxon>Malvoideae</taxon>
        <taxon>Hibiscus</taxon>
    </lineage>
</organism>
<evidence type="ECO:0000313" key="3">
    <source>
        <dbReference type="Proteomes" id="UP001396334"/>
    </source>
</evidence>
<evidence type="ECO:0000313" key="2">
    <source>
        <dbReference type="EMBL" id="KAK9005826.1"/>
    </source>
</evidence>
<gene>
    <name evidence="2" type="ORF">V6N11_043246</name>
</gene>